<accession>A0A1V1P215</accession>
<comment type="caution">
    <text evidence="8">The sequence shown here is derived from an EMBL/GenBank/DDBJ whole genome shotgun (WGS) entry which is preliminary data.</text>
</comment>
<gene>
    <name evidence="8" type="ORF">OMM_04275</name>
</gene>
<dbReference type="PANTHER" id="PTHR33406:SF12">
    <property type="entry name" value="BLR2997 PROTEIN"/>
    <property type="match status" value="1"/>
</dbReference>
<feature type="transmembrane region" description="Helical" evidence="6">
    <location>
        <begin position="597"/>
        <end position="626"/>
    </location>
</feature>
<evidence type="ECO:0000256" key="2">
    <source>
        <dbReference type="ARBA" id="ARBA00022475"/>
    </source>
</evidence>
<keyword evidence="5 6" id="KW-0472">Membrane</keyword>
<dbReference type="InterPro" id="IPR050545">
    <property type="entry name" value="Mycobact_MmpL"/>
</dbReference>
<dbReference type="InterPro" id="IPR000731">
    <property type="entry name" value="SSD"/>
</dbReference>
<evidence type="ECO:0000256" key="5">
    <source>
        <dbReference type="ARBA" id="ARBA00023136"/>
    </source>
</evidence>
<proteinExistence type="predicted"/>
<feature type="transmembrane region" description="Helical" evidence="6">
    <location>
        <begin position="338"/>
        <end position="360"/>
    </location>
</feature>
<evidence type="ECO:0000256" key="6">
    <source>
        <dbReference type="SAM" id="Phobius"/>
    </source>
</evidence>
<feature type="transmembrane region" description="Helical" evidence="6">
    <location>
        <begin position="646"/>
        <end position="672"/>
    </location>
</feature>
<feature type="domain" description="SSD" evidence="7">
    <location>
        <begin position="622"/>
        <end position="747"/>
    </location>
</feature>
<dbReference type="EMBL" id="ATBP01000796">
    <property type="protein sequence ID" value="ETR68919.1"/>
    <property type="molecule type" value="Genomic_DNA"/>
</dbReference>
<dbReference type="Proteomes" id="UP000189670">
    <property type="component" value="Unassembled WGS sequence"/>
</dbReference>
<keyword evidence="3 6" id="KW-0812">Transmembrane</keyword>
<evidence type="ECO:0000256" key="4">
    <source>
        <dbReference type="ARBA" id="ARBA00022989"/>
    </source>
</evidence>
<comment type="subcellular location">
    <subcellularLocation>
        <location evidence="1">Cell membrane</location>
        <topology evidence="1">Multi-pass membrane protein</topology>
    </subcellularLocation>
</comment>
<evidence type="ECO:0000256" key="3">
    <source>
        <dbReference type="ARBA" id="ARBA00022692"/>
    </source>
</evidence>
<dbReference type="PROSITE" id="PS50156">
    <property type="entry name" value="SSD"/>
    <property type="match status" value="2"/>
</dbReference>
<dbReference type="Pfam" id="PF12349">
    <property type="entry name" value="Sterol-sensing"/>
    <property type="match status" value="1"/>
</dbReference>
<dbReference type="AlphaFoldDB" id="A0A1V1P215"/>
<evidence type="ECO:0000256" key="1">
    <source>
        <dbReference type="ARBA" id="ARBA00004651"/>
    </source>
</evidence>
<dbReference type="Pfam" id="PF03176">
    <property type="entry name" value="MMPL"/>
    <property type="match status" value="1"/>
</dbReference>
<feature type="transmembrane region" description="Helical" evidence="6">
    <location>
        <begin position="239"/>
        <end position="260"/>
    </location>
</feature>
<feature type="transmembrane region" description="Helical" evidence="6">
    <location>
        <begin position="720"/>
        <end position="749"/>
    </location>
</feature>
<organism evidence="8 9">
    <name type="scientific">Candidatus Magnetoglobus multicellularis str. Araruama</name>
    <dbReference type="NCBI Taxonomy" id="890399"/>
    <lineage>
        <taxon>Bacteria</taxon>
        <taxon>Pseudomonadati</taxon>
        <taxon>Thermodesulfobacteriota</taxon>
        <taxon>Desulfobacteria</taxon>
        <taxon>Desulfobacterales</taxon>
        <taxon>Desulfobacteraceae</taxon>
        <taxon>Candidatus Magnetoglobus</taxon>
    </lineage>
</organism>
<keyword evidence="2" id="KW-1003">Cell membrane</keyword>
<dbReference type="GO" id="GO:0005886">
    <property type="term" value="C:plasma membrane"/>
    <property type="evidence" value="ECO:0007669"/>
    <property type="project" value="UniProtKB-SubCell"/>
</dbReference>
<evidence type="ECO:0000313" key="9">
    <source>
        <dbReference type="Proteomes" id="UP000189670"/>
    </source>
</evidence>
<feature type="transmembrane region" description="Helical" evidence="6">
    <location>
        <begin position="693"/>
        <end position="714"/>
    </location>
</feature>
<dbReference type="SUPFAM" id="SSF82866">
    <property type="entry name" value="Multidrug efflux transporter AcrB transmembrane domain"/>
    <property type="match status" value="2"/>
</dbReference>
<keyword evidence="4 6" id="KW-1133">Transmembrane helix</keyword>
<dbReference type="InterPro" id="IPR004869">
    <property type="entry name" value="MMPL_dom"/>
</dbReference>
<feature type="transmembrane region" description="Helical" evidence="6">
    <location>
        <begin position="17"/>
        <end position="39"/>
    </location>
</feature>
<feature type="transmembrane region" description="Helical" evidence="6">
    <location>
        <begin position="307"/>
        <end position="326"/>
    </location>
</feature>
<sequence length="752" mass="84758">MIIILHKTIFVLTEKRAYVLFGLTGIALFLCLFLTNITIDNSLEVWFLQDDPVLLNYNEFKDIYGNDEVIIAWVNPKGSIYEKKFVSVIYSICQKMEEYSLINRIVSITKAPYLDSHEMNLIVEDMVNKEPDDSFRPEELKSKILSNPLWEKLILNADQSSILILIEPVAGQNMDAERPQIIAYVKNALKHLNYKLAGMGVVYEELNRISLKDTSLFSSLAYILLISALFIFFRRISILIAATLTIIYSSLIFLGIFGLCGQSFNMFSAILPTLIIILCLADIIHVFSHYDKTEPGPDRLQKTLSFVLVPCLFTTVTTGIGFSALISSPMAVLKSFGMFACLGVFLAYFVSIIFSAALLARQGQTSNSKSSPIGTDFLDRLIEKISAMNYQYHKWIVFAGALIVCFSVYAISTLEVDTFSMNFLLDSNPVKQDSYFFEKDYGYYVPLEVRLRPRHPDGVKNPDFLKKLSHLQKQLDNVPNLAKSTSIADIVKQLNKVLTDNRQASYRIPDTKAAVAQELLLYEMDSDNDISYFVDSMYTEARLTIRIPMESSKEMEEKIHLVKSKIKAMFHDTVEIKFGGYIPLYVKMMDYIMQSQIRSFMIAFIVIFAIIGLLFRSFTVILTGIIPNILPIFFTLGFMGITGINLDIATVTIAAIAIGISVDDSIHFIFMYKTQRRKGLPIKEAVDRTLKTSGKAIITTSLLLITGYLVMIFASVKSVIFFGLLIGISMVSALICDLVLLPSVLLLFAKAR</sequence>
<name>A0A1V1P215_9BACT</name>
<feature type="transmembrane region" description="Helical" evidence="6">
    <location>
        <begin position="267"/>
        <end position="287"/>
    </location>
</feature>
<feature type="transmembrane region" description="Helical" evidence="6">
    <location>
        <begin position="395"/>
        <end position="414"/>
    </location>
</feature>
<dbReference type="Gene3D" id="1.20.1640.10">
    <property type="entry name" value="Multidrug efflux transporter AcrB transmembrane domain"/>
    <property type="match status" value="2"/>
</dbReference>
<dbReference type="PANTHER" id="PTHR33406">
    <property type="entry name" value="MEMBRANE PROTEIN MJ1562-RELATED"/>
    <property type="match status" value="1"/>
</dbReference>
<dbReference type="InterPro" id="IPR053958">
    <property type="entry name" value="HMGCR/SNAP/NPC1-like_SSD"/>
</dbReference>
<feature type="transmembrane region" description="Helical" evidence="6">
    <location>
        <begin position="216"/>
        <end position="233"/>
    </location>
</feature>
<reference evidence="9" key="1">
    <citation type="submission" date="2012-11" db="EMBL/GenBank/DDBJ databases">
        <authorList>
            <person name="Lucero-Rivera Y.E."/>
            <person name="Tovar-Ramirez D."/>
        </authorList>
    </citation>
    <scope>NUCLEOTIDE SEQUENCE [LARGE SCALE GENOMIC DNA]</scope>
    <source>
        <strain evidence="9">Araruama</strain>
    </source>
</reference>
<evidence type="ECO:0000259" key="7">
    <source>
        <dbReference type="PROSITE" id="PS50156"/>
    </source>
</evidence>
<protein>
    <submittedName>
        <fullName evidence="8">Patched family protein</fullName>
    </submittedName>
</protein>
<feature type="domain" description="SSD" evidence="7">
    <location>
        <begin position="235"/>
        <end position="361"/>
    </location>
</feature>
<evidence type="ECO:0000313" key="8">
    <source>
        <dbReference type="EMBL" id="ETR68919.1"/>
    </source>
</evidence>